<feature type="domain" description="Ig-like" evidence="14">
    <location>
        <begin position="775"/>
        <end position="843"/>
    </location>
</feature>
<evidence type="ECO:0000313" key="16">
    <source>
        <dbReference type="Proteomes" id="UP001249851"/>
    </source>
</evidence>
<feature type="disulfide bond" evidence="8">
    <location>
        <begin position="181"/>
        <end position="242"/>
    </location>
</feature>
<keyword evidence="2 10" id="KW-0732">Signal</keyword>
<dbReference type="PROSITE" id="PS50835">
    <property type="entry name" value="IG_LIKE"/>
    <property type="match status" value="7"/>
</dbReference>
<feature type="domain" description="Ig-like" evidence="14">
    <location>
        <begin position="1210"/>
        <end position="1293"/>
    </location>
</feature>
<dbReference type="FunFam" id="3.10.250.10:FF:000011">
    <property type="entry name" value="Scavenger receptor class A member 5"/>
    <property type="match status" value="2"/>
</dbReference>
<evidence type="ECO:0000256" key="3">
    <source>
        <dbReference type="ARBA" id="ARBA00022737"/>
    </source>
</evidence>
<evidence type="ECO:0000256" key="9">
    <source>
        <dbReference type="RuleBase" id="RU363034"/>
    </source>
</evidence>
<feature type="disulfide bond" evidence="8">
    <location>
        <begin position="212"/>
        <end position="222"/>
    </location>
</feature>
<dbReference type="SMART" id="SM00409">
    <property type="entry name" value="IG"/>
    <property type="match status" value="7"/>
</dbReference>
<dbReference type="PROSITE" id="PS00134">
    <property type="entry name" value="TRYPSIN_HIS"/>
    <property type="match status" value="1"/>
</dbReference>
<dbReference type="SMART" id="SM00020">
    <property type="entry name" value="Tryp_SPc"/>
    <property type="match status" value="1"/>
</dbReference>
<dbReference type="Pfam" id="PF13895">
    <property type="entry name" value="Ig_2"/>
    <property type="match status" value="2"/>
</dbReference>
<gene>
    <name evidence="15" type="ORF">P5673_011481</name>
</gene>
<dbReference type="InterPro" id="IPR003599">
    <property type="entry name" value="Ig_sub"/>
</dbReference>
<feature type="disulfide bond" evidence="8">
    <location>
        <begin position="528"/>
        <end position="592"/>
    </location>
</feature>
<feature type="domain" description="Ig-like" evidence="14">
    <location>
        <begin position="946"/>
        <end position="1028"/>
    </location>
</feature>
<dbReference type="InterPro" id="IPR013320">
    <property type="entry name" value="ConA-like_dom_sf"/>
</dbReference>
<dbReference type="InterPro" id="IPR001254">
    <property type="entry name" value="Trypsin_dom"/>
</dbReference>
<protein>
    <submittedName>
        <fullName evidence="15">Deleted in malignant brain tumors 1 protein</fullName>
    </submittedName>
</protein>
<dbReference type="InterPro" id="IPR013783">
    <property type="entry name" value="Ig-like_fold"/>
</dbReference>
<feature type="domain" description="Ig-like" evidence="14">
    <location>
        <begin position="1121"/>
        <end position="1205"/>
    </location>
</feature>
<feature type="domain" description="MAM" evidence="11">
    <location>
        <begin position="613"/>
        <end position="767"/>
    </location>
</feature>
<dbReference type="CDD" id="cd00096">
    <property type="entry name" value="Ig"/>
    <property type="match status" value="1"/>
</dbReference>
<evidence type="ECO:0000259" key="12">
    <source>
        <dbReference type="PROSITE" id="PS50240"/>
    </source>
</evidence>
<proteinExistence type="predicted"/>
<dbReference type="PANTHER" id="PTHR19331">
    <property type="entry name" value="SCAVENGER RECEPTOR DOMAIN-CONTAINING"/>
    <property type="match status" value="1"/>
</dbReference>
<dbReference type="InterPro" id="IPR007110">
    <property type="entry name" value="Ig-like_dom"/>
</dbReference>
<dbReference type="GO" id="GO:0004252">
    <property type="term" value="F:serine-type endopeptidase activity"/>
    <property type="evidence" value="ECO:0007669"/>
    <property type="project" value="InterPro"/>
</dbReference>
<dbReference type="SMART" id="SM00137">
    <property type="entry name" value="MAM"/>
    <property type="match status" value="1"/>
</dbReference>
<feature type="disulfide bond" evidence="8">
    <location>
        <begin position="463"/>
        <end position="473"/>
    </location>
</feature>
<keyword evidence="5 9" id="KW-0720">Serine protease</keyword>
<evidence type="ECO:0000256" key="7">
    <source>
        <dbReference type="ARBA" id="ARBA00023180"/>
    </source>
</evidence>
<feature type="disulfide bond" evidence="8">
    <location>
        <begin position="541"/>
        <end position="602"/>
    </location>
</feature>
<evidence type="ECO:0000256" key="5">
    <source>
        <dbReference type="ARBA" id="ARBA00022825"/>
    </source>
</evidence>
<dbReference type="Proteomes" id="UP001249851">
    <property type="component" value="Unassembled WGS sequence"/>
</dbReference>
<keyword evidence="1 9" id="KW-0645">Protease</keyword>
<dbReference type="PROSITE" id="PS50240">
    <property type="entry name" value="TRYPSIN_DOM"/>
    <property type="match status" value="1"/>
</dbReference>
<dbReference type="PROSITE" id="PS50287">
    <property type="entry name" value="SRCR_2"/>
    <property type="match status" value="4"/>
</dbReference>
<dbReference type="Pfam" id="PF00530">
    <property type="entry name" value="SRCR"/>
    <property type="match status" value="4"/>
</dbReference>
<feature type="domain" description="Ig-like" evidence="14">
    <location>
        <begin position="1034"/>
        <end position="1116"/>
    </location>
</feature>
<dbReference type="FunFam" id="3.10.250.10:FF:000006">
    <property type="entry name" value="neurotrypsin isoform X2"/>
    <property type="match status" value="1"/>
</dbReference>
<dbReference type="SMART" id="SM00408">
    <property type="entry name" value="IGc2"/>
    <property type="match status" value="7"/>
</dbReference>
<keyword evidence="7" id="KW-0325">Glycoprotein</keyword>
<feature type="domain" description="Ig-like" evidence="14">
    <location>
        <begin position="860"/>
        <end position="939"/>
    </location>
</feature>
<dbReference type="PROSITE" id="PS00420">
    <property type="entry name" value="SRCR_1"/>
    <property type="match status" value="1"/>
</dbReference>
<dbReference type="SUPFAM" id="SSF48726">
    <property type="entry name" value="Immunoglobulin"/>
    <property type="match status" value="7"/>
</dbReference>
<comment type="caution">
    <text evidence="15">The sequence shown here is derived from an EMBL/GenBank/DDBJ whole genome shotgun (WGS) entry which is preliminary data.</text>
</comment>
<feature type="domain" description="Ig-like" evidence="14">
    <location>
        <begin position="1298"/>
        <end position="1382"/>
    </location>
</feature>
<dbReference type="Gene3D" id="2.60.40.10">
    <property type="entry name" value="Immunoglobulins"/>
    <property type="match status" value="7"/>
</dbReference>
<dbReference type="InterPro" id="IPR033116">
    <property type="entry name" value="TRYPSIN_SER"/>
</dbReference>
<dbReference type="InterPro" id="IPR036772">
    <property type="entry name" value="SRCR-like_dom_sf"/>
</dbReference>
<dbReference type="FunFam" id="2.40.10.10:FF:000003">
    <property type="entry name" value="Transmembrane serine protease 3"/>
    <property type="match status" value="1"/>
</dbReference>
<dbReference type="Gene3D" id="2.60.120.200">
    <property type="match status" value="1"/>
</dbReference>
<reference evidence="15" key="1">
    <citation type="journal article" date="2023" name="G3 (Bethesda)">
        <title>Whole genome assembly and annotation of the endangered Caribbean coral Acropora cervicornis.</title>
        <authorList>
            <person name="Selwyn J.D."/>
            <person name="Vollmer S.V."/>
        </authorList>
    </citation>
    <scope>NUCLEOTIDE SEQUENCE</scope>
    <source>
        <strain evidence="15">K2</strain>
    </source>
</reference>
<feature type="domain" description="SRCR" evidence="13">
    <location>
        <begin position="502"/>
        <end position="603"/>
    </location>
</feature>
<dbReference type="Pfam" id="PF00629">
    <property type="entry name" value="MAM"/>
    <property type="match status" value="1"/>
</dbReference>
<evidence type="ECO:0000256" key="8">
    <source>
        <dbReference type="PROSITE-ProRule" id="PRU00196"/>
    </source>
</evidence>
<dbReference type="PROSITE" id="PS00135">
    <property type="entry name" value="TRYPSIN_SER"/>
    <property type="match status" value="1"/>
</dbReference>
<keyword evidence="4 9" id="KW-0378">Hydrolase</keyword>
<dbReference type="PRINTS" id="PR00258">
    <property type="entry name" value="SPERACTRCPTR"/>
</dbReference>
<evidence type="ECO:0000256" key="10">
    <source>
        <dbReference type="SAM" id="SignalP"/>
    </source>
</evidence>
<name>A0AAD9QNX8_ACRCE</name>
<evidence type="ECO:0000313" key="15">
    <source>
        <dbReference type="EMBL" id="KAK2564793.1"/>
    </source>
</evidence>
<dbReference type="InterPro" id="IPR036179">
    <property type="entry name" value="Ig-like_dom_sf"/>
</dbReference>
<dbReference type="Gene3D" id="3.10.250.10">
    <property type="entry name" value="SRCR-like domain"/>
    <property type="match status" value="4"/>
</dbReference>
<dbReference type="Pfam" id="PF13927">
    <property type="entry name" value="Ig_3"/>
    <property type="match status" value="5"/>
</dbReference>
<dbReference type="CDD" id="cd06263">
    <property type="entry name" value="MAM"/>
    <property type="match status" value="1"/>
</dbReference>
<evidence type="ECO:0000256" key="1">
    <source>
        <dbReference type="ARBA" id="ARBA00022670"/>
    </source>
</evidence>
<comment type="caution">
    <text evidence="8">Lacks conserved residue(s) required for the propagation of feature annotation.</text>
</comment>
<keyword evidence="3" id="KW-0677">Repeat</keyword>
<dbReference type="PROSITE" id="PS50060">
    <property type="entry name" value="MAM_2"/>
    <property type="match status" value="1"/>
</dbReference>
<feature type="disulfide bond" evidence="8">
    <location>
        <begin position="333"/>
        <end position="343"/>
    </location>
</feature>
<dbReference type="InterPro" id="IPR003598">
    <property type="entry name" value="Ig_sub2"/>
</dbReference>
<dbReference type="PRINTS" id="PR00722">
    <property type="entry name" value="CHYMOTRYPSIN"/>
</dbReference>
<organism evidence="15 16">
    <name type="scientific">Acropora cervicornis</name>
    <name type="common">Staghorn coral</name>
    <dbReference type="NCBI Taxonomy" id="6130"/>
    <lineage>
        <taxon>Eukaryota</taxon>
        <taxon>Metazoa</taxon>
        <taxon>Cnidaria</taxon>
        <taxon>Anthozoa</taxon>
        <taxon>Hexacorallia</taxon>
        <taxon>Scleractinia</taxon>
        <taxon>Astrocoeniina</taxon>
        <taxon>Acroporidae</taxon>
        <taxon>Acropora</taxon>
    </lineage>
</organism>
<feature type="chain" id="PRO_5042219003" evidence="10">
    <location>
        <begin position="21"/>
        <end position="1643"/>
    </location>
</feature>
<dbReference type="PANTHER" id="PTHR19331:SF465">
    <property type="entry name" value="EGG PEPTIDE SPERACT RECEPTOR"/>
    <property type="match status" value="1"/>
</dbReference>
<dbReference type="Pfam" id="PF00089">
    <property type="entry name" value="Trypsin"/>
    <property type="match status" value="1"/>
</dbReference>
<feature type="domain" description="SRCR" evidence="13">
    <location>
        <begin position="392"/>
        <end position="494"/>
    </location>
</feature>
<dbReference type="EMBL" id="JARQWQ010000021">
    <property type="protein sequence ID" value="KAK2564793.1"/>
    <property type="molecule type" value="Genomic_DNA"/>
</dbReference>
<reference evidence="15" key="2">
    <citation type="journal article" date="2023" name="Science">
        <title>Genomic signatures of disease resistance in endangered staghorn corals.</title>
        <authorList>
            <person name="Vollmer S.V."/>
            <person name="Selwyn J.D."/>
            <person name="Despard B.A."/>
            <person name="Roesel C.L."/>
        </authorList>
    </citation>
    <scope>NUCLEOTIDE SEQUENCE</scope>
    <source>
        <strain evidence="15">K2</strain>
    </source>
</reference>
<evidence type="ECO:0000256" key="6">
    <source>
        <dbReference type="ARBA" id="ARBA00023157"/>
    </source>
</evidence>
<dbReference type="InterPro" id="IPR001314">
    <property type="entry name" value="Peptidase_S1A"/>
</dbReference>
<evidence type="ECO:0000259" key="14">
    <source>
        <dbReference type="PROSITE" id="PS50835"/>
    </source>
</evidence>
<dbReference type="CDD" id="cd00190">
    <property type="entry name" value="Tryp_SPc"/>
    <property type="match status" value="1"/>
</dbReference>
<dbReference type="SUPFAM" id="SSF50494">
    <property type="entry name" value="Trypsin-like serine proteases"/>
    <property type="match status" value="1"/>
</dbReference>
<feature type="disulfide bond" evidence="8">
    <location>
        <begin position="168"/>
        <end position="232"/>
    </location>
</feature>
<dbReference type="Gene3D" id="2.40.10.10">
    <property type="entry name" value="Trypsin-like serine proteases"/>
    <property type="match status" value="1"/>
</dbReference>
<dbReference type="InterPro" id="IPR000998">
    <property type="entry name" value="MAM_dom"/>
</dbReference>
<sequence length="1643" mass="179519">MMEYFLRLLVVLLASKLSDSLSWIIESPQNVQLGSSALLQWNVSLTVEEKRRASSFSFILVERELFLYSDQWKIIVVKQYFEGSSVKVGKNDTFDFVSGNDVTIRLKNIRDTDLTRFRCTFLSSFSAPKSVIHVDVKDLPIKVRLIGDSAPNKGRVEVYRNGFWGTICSDGWDLSDALVVCRMLGYQGARSASCCNNYRVGTGPVWLSELSCTGQESSLSQCDHKGWGINNCSHEKDANVICYDTPTERPTTRPSTTVRLRDGRTPESGRVEIYHKGTWGTICDDNWDIRDATVICNMLSFNYTWAAVSYILQADPAADHIGKGPIWLDEVACNGNETSITECAHSGWLVHNCVHQEDAGVYCGNVPRPSHFPENQVIKDVNKPTEVPSVQVRLINGSTEREGRVEVLYKGEWGTVCDDDFDILDANVICRMLGFPGAVSAEINGRFGAGNSSQTVLLDDLWCSGKEPSVASCSFRGWGSHDCTHSEDAGVVCKEKPPVIYIQLVNDPNFASQGQVALYYNGQWGTICDDAWDINDAHVICRMLGYPGAIGFIHQSYFGAQTGPIWLDEVNCTGKEQTIEACPHAGWGISDCDHTEDAGVVCQYDFTVSAKDASCNFDVWYCGWENDPDADFKWTRNFGSTPSTATGPPGDHTTGLGFYFYIEASGKSWHQVARFESPKIQGNGNTTCMVFYYHLYGQTVETLRVKVGDQVLWEISGNQGNNWYKATVPLNYVGIYRVTFEGVVGSSIFSDIAIDDVKFSENTVCEKTAETLVKSTIVWTSPSQKAQLGTNVTLGCTATGRPTPRVTWKKDGRVLLVGQASANITLSSISPADRGSYECLAANVVSNDIWTVVLYVEGSPRDTVVTANVSHNAVLSGENVALQCLSRGFPVPVCRFYRERNVMNASGSEFVIQNFTAADQGEYYCNCSNIAGVEQATIILALYEPPRISTIFPTYQLVNESGTFKIFCNLTGNPPPTITWSKDGGSSKIYPTGNTLHIENVDKLDSGTYKCTGASVRGENATADASVVLDFFSPTIVHSPQNVTVDEAEGKNVTLFCNATSRPAAVISWVRVKDGSTLASGNILTIPAADRSHRGRYRCVANNGVGHSASKSAYLDVHYAPSSTRLTTDKLNDVVPGNGRIALTCTTDADPPVNQYRFYREGSLVQTAFTGKYIIHKARISDAGKYLCVPINTLGNGTSNTVTVTVYAAFSITSSPQNVTINETGTASFFCNATSFSPFRAHISWSKKGDSRKIFPAGEQLVLQNVGHNDEGTYICTAENGVGLPDTAAAVLTVLHKPFGTRLVASIPDNIGVINASVILRCTADANPPITIYKIYQNGSLISNSSSGILNITRAIAEHAGLYVCVPYNVYGRGESASLNVSFVGACGVKRVYVSWSPQIVGGVAAVPGEWPWQVQLGYFDDIESYPHICGGAILDHYWVVTAAHCVRSRGRIRVPANFNVTVGEHERGVLEGREQTVSVEKIFVHENFNASNLQNDIALLKLKEPILFNAYVSPICLTNSDFPTNTSCYVTGWGQPGPLAPSQKILHETTIPLLDHGVCKTHFRKVNPVTSTMRCAGKLGQSQGSCKGDSGGPLACEREGRWFLLGVTSWSEGGCMDQGDPGVFADAFYFKSWMEEVMKNNP</sequence>
<dbReference type="InterPro" id="IPR043504">
    <property type="entry name" value="Peptidase_S1_PA_chymotrypsin"/>
</dbReference>
<evidence type="ECO:0000259" key="11">
    <source>
        <dbReference type="PROSITE" id="PS50060"/>
    </source>
</evidence>
<feature type="signal peptide" evidence="10">
    <location>
        <begin position="1"/>
        <end position="20"/>
    </location>
</feature>
<accession>A0AAD9QNX8</accession>
<dbReference type="GO" id="GO:0016020">
    <property type="term" value="C:membrane"/>
    <property type="evidence" value="ECO:0007669"/>
    <property type="project" value="InterPro"/>
</dbReference>
<dbReference type="GO" id="GO:0006508">
    <property type="term" value="P:proteolysis"/>
    <property type="evidence" value="ECO:0007669"/>
    <property type="project" value="UniProtKB-KW"/>
</dbReference>
<dbReference type="InterPro" id="IPR009003">
    <property type="entry name" value="Peptidase_S1_PA"/>
</dbReference>
<dbReference type="InterPro" id="IPR001190">
    <property type="entry name" value="SRCR"/>
</dbReference>
<dbReference type="SMART" id="SM00202">
    <property type="entry name" value="SR"/>
    <property type="match status" value="4"/>
</dbReference>
<dbReference type="SUPFAM" id="SSF49899">
    <property type="entry name" value="Concanavalin A-like lectins/glucanases"/>
    <property type="match status" value="1"/>
</dbReference>
<dbReference type="InterPro" id="IPR018114">
    <property type="entry name" value="TRYPSIN_HIS"/>
</dbReference>
<dbReference type="FunFam" id="3.10.250.10:FF:000001">
    <property type="entry name" value="Lysyl oxidase 4 isoform X1"/>
    <property type="match status" value="1"/>
</dbReference>
<keyword evidence="16" id="KW-1185">Reference proteome</keyword>
<keyword evidence="6 8" id="KW-1015">Disulfide bond</keyword>
<evidence type="ECO:0000259" key="13">
    <source>
        <dbReference type="PROSITE" id="PS50287"/>
    </source>
</evidence>
<evidence type="ECO:0000256" key="4">
    <source>
        <dbReference type="ARBA" id="ARBA00022801"/>
    </source>
</evidence>
<feature type="domain" description="SRCR" evidence="13">
    <location>
        <begin position="258"/>
        <end position="364"/>
    </location>
</feature>
<evidence type="ECO:0000256" key="2">
    <source>
        <dbReference type="ARBA" id="ARBA00022729"/>
    </source>
</evidence>
<feature type="domain" description="SRCR" evidence="13">
    <location>
        <begin position="143"/>
        <end position="243"/>
    </location>
</feature>
<feature type="domain" description="Peptidase S1" evidence="12">
    <location>
        <begin position="1400"/>
        <end position="1640"/>
    </location>
</feature>
<dbReference type="SUPFAM" id="SSF56487">
    <property type="entry name" value="SRCR-like"/>
    <property type="match status" value="4"/>
</dbReference>
<feature type="disulfide bond" evidence="8">
    <location>
        <begin position="572"/>
        <end position="582"/>
    </location>
</feature>